<reference evidence="1 2" key="1">
    <citation type="submission" date="2018-08" db="EMBL/GenBank/DDBJ databases">
        <title>A genome reference for cultivated species of the human gut microbiota.</title>
        <authorList>
            <person name="Zou Y."/>
            <person name="Xue W."/>
            <person name="Luo G."/>
        </authorList>
    </citation>
    <scope>NUCLEOTIDE SEQUENCE [LARGE SCALE GENOMIC DNA]</scope>
    <source>
        <strain evidence="1 2">AF39-4</strain>
    </source>
</reference>
<protein>
    <submittedName>
        <fullName evidence="1">Uncharacterized protein</fullName>
    </submittedName>
</protein>
<proteinExistence type="predicted"/>
<sequence length="139" mass="14940">MVKFSTIGQIEHGEYPFEDAVASADTFNGAYGEVNGGKFTVGANKGKVIMQIERGDDEYMPTYKIVKGEHVRVLDLAKLNGKMLEVYGDELPADVAKGDKLESDAEGKLVKNSSAAAPYLEVTAIIGNKLGVEVKVVTE</sequence>
<dbReference type="RefSeq" id="WP_118367432.1">
    <property type="nucleotide sequence ID" value="NZ_CABJDZ010000001.1"/>
</dbReference>
<evidence type="ECO:0000313" key="2">
    <source>
        <dbReference type="Proteomes" id="UP000284267"/>
    </source>
</evidence>
<gene>
    <name evidence="1" type="ORF">DW040_02380</name>
</gene>
<dbReference type="Proteomes" id="UP000284267">
    <property type="component" value="Unassembled WGS sequence"/>
</dbReference>
<evidence type="ECO:0000313" key="1">
    <source>
        <dbReference type="EMBL" id="RHK98175.1"/>
    </source>
</evidence>
<comment type="caution">
    <text evidence="1">The sequence shown here is derived from an EMBL/GenBank/DDBJ whole genome shotgun (WGS) entry which is preliminary data.</text>
</comment>
<organism evidence="1 2">
    <name type="scientific">Blautia obeum</name>
    <dbReference type="NCBI Taxonomy" id="40520"/>
    <lineage>
        <taxon>Bacteria</taxon>
        <taxon>Bacillati</taxon>
        <taxon>Bacillota</taxon>
        <taxon>Clostridia</taxon>
        <taxon>Lachnospirales</taxon>
        <taxon>Lachnospiraceae</taxon>
        <taxon>Blautia</taxon>
    </lineage>
</organism>
<name>A0A415HVB2_9FIRM</name>
<dbReference type="EMBL" id="QROE01000001">
    <property type="protein sequence ID" value="RHK98175.1"/>
    <property type="molecule type" value="Genomic_DNA"/>
</dbReference>
<accession>A0A415HVB2</accession>
<dbReference type="AlphaFoldDB" id="A0A415HVB2"/>